<dbReference type="Pfam" id="PF13409">
    <property type="entry name" value="GST_N_2"/>
    <property type="match status" value="1"/>
</dbReference>
<dbReference type="InterPro" id="IPR050983">
    <property type="entry name" value="GST_Omega/HSP26"/>
</dbReference>
<evidence type="ECO:0000259" key="1">
    <source>
        <dbReference type="PROSITE" id="PS50404"/>
    </source>
</evidence>
<dbReference type="PANTHER" id="PTHR43968">
    <property type="match status" value="1"/>
</dbReference>
<comment type="caution">
    <text evidence="2">The sequence shown here is derived from an EMBL/GenBank/DDBJ whole genome shotgun (WGS) entry which is preliminary data.</text>
</comment>
<dbReference type="SUPFAM" id="SSF47616">
    <property type="entry name" value="GST C-terminal domain-like"/>
    <property type="match status" value="1"/>
</dbReference>
<dbReference type="EMBL" id="AGSI01000007">
    <property type="protein sequence ID" value="EIE23653.1"/>
    <property type="molecule type" value="Genomic_DNA"/>
</dbReference>
<organism evidence="2 3">
    <name type="scientific">Coccomyxa subellipsoidea (strain C-169)</name>
    <name type="common">Green microalga</name>
    <dbReference type="NCBI Taxonomy" id="574566"/>
    <lineage>
        <taxon>Eukaryota</taxon>
        <taxon>Viridiplantae</taxon>
        <taxon>Chlorophyta</taxon>
        <taxon>core chlorophytes</taxon>
        <taxon>Trebouxiophyceae</taxon>
        <taxon>Trebouxiophyceae incertae sedis</taxon>
        <taxon>Coccomyxaceae</taxon>
        <taxon>Coccomyxa</taxon>
        <taxon>Coccomyxa subellipsoidea</taxon>
    </lineage>
</organism>
<protein>
    <submittedName>
        <fullName evidence="2">Glutathione S-transferase</fullName>
    </submittedName>
</protein>
<dbReference type="SUPFAM" id="SSF52833">
    <property type="entry name" value="Thioredoxin-like"/>
    <property type="match status" value="1"/>
</dbReference>
<dbReference type="InterPro" id="IPR036249">
    <property type="entry name" value="Thioredoxin-like_sf"/>
</dbReference>
<dbReference type="InterPro" id="IPR004045">
    <property type="entry name" value="Glutathione_S-Trfase_N"/>
</dbReference>
<dbReference type="PROSITE" id="PS50404">
    <property type="entry name" value="GST_NTER"/>
    <property type="match status" value="1"/>
</dbReference>
<dbReference type="CDD" id="cd00570">
    <property type="entry name" value="GST_N_family"/>
    <property type="match status" value="1"/>
</dbReference>
<dbReference type="KEGG" id="csl:COCSUDRAFT_23592"/>
<dbReference type="STRING" id="574566.I0YZ34"/>
<dbReference type="Proteomes" id="UP000007264">
    <property type="component" value="Unassembled WGS sequence"/>
</dbReference>
<evidence type="ECO:0000313" key="2">
    <source>
        <dbReference type="EMBL" id="EIE23653.1"/>
    </source>
</evidence>
<dbReference type="Gene3D" id="1.20.1050.10">
    <property type="match status" value="1"/>
</dbReference>
<dbReference type="GO" id="GO:0016740">
    <property type="term" value="F:transferase activity"/>
    <property type="evidence" value="ECO:0007669"/>
    <property type="project" value="UniProtKB-KW"/>
</dbReference>
<evidence type="ECO:0000313" key="3">
    <source>
        <dbReference type="Proteomes" id="UP000007264"/>
    </source>
</evidence>
<reference evidence="2 3" key="1">
    <citation type="journal article" date="2012" name="Genome Biol.">
        <title>The genome of the polar eukaryotic microalga coccomyxa subellipsoidea reveals traits of cold adaptation.</title>
        <authorList>
            <person name="Blanc G."/>
            <person name="Agarkova I."/>
            <person name="Grimwood J."/>
            <person name="Kuo A."/>
            <person name="Brueggeman A."/>
            <person name="Dunigan D."/>
            <person name="Gurnon J."/>
            <person name="Ladunga I."/>
            <person name="Lindquist E."/>
            <person name="Lucas S."/>
            <person name="Pangilinan J."/>
            <person name="Proschold T."/>
            <person name="Salamov A."/>
            <person name="Schmutz J."/>
            <person name="Weeks D."/>
            <person name="Yamada T."/>
            <person name="Claverie J.M."/>
            <person name="Grigoriev I."/>
            <person name="Van Etten J."/>
            <person name="Lomsadze A."/>
            <person name="Borodovsky M."/>
        </authorList>
    </citation>
    <scope>NUCLEOTIDE SEQUENCE [LARGE SCALE GENOMIC DNA]</scope>
    <source>
        <strain evidence="2 3">C-169</strain>
    </source>
</reference>
<dbReference type="OrthoDB" id="4951845at2759"/>
<dbReference type="SFLD" id="SFLDS00019">
    <property type="entry name" value="Glutathione_Transferase_(cytos"/>
    <property type="match status" value="1"/>
</dbReference>
<dbReference type="InterPro" id="IPR040079">
    <property type="entry name" value="Glutathione_S-Trfase"/>
</dbReference>
<feature type="domain" description="GST N-terminal" evidence="1">
    <location>
        <begin position="128"/>
        <end position="209"/>
    </location>
</feature>
<dbReference type="GO" id="GO:0005737">
    <property type="term" value="C:cytoplasm"/>
    <property type="evidence" value="ECO:0007669"/>
    <property type="project" value="TreeGrafter"/>
</dbReference>
<dbReference type="Pfam" id="PF13410">
    <property type="entry name" value="GST_C_2"/>
    <property type="match status" value="1"/>
</dbReference>
<keyword evidence="3" id="KW-1185">Reference proteome</keyword>
<dbReference type="RefSeq" id="XP_005648197.1">
    <property type="nucleotide sequence ID" value="XM_005648140.1"/>
</dbReference>
<dbReference type="GeneID" id="17041645"/>
<dbReference type="PANTHER" id="PTHR43968:SF14">
    <property type="entry name" value="GLUTATHIONE S-TRANSFERASE"/>
    <property type="match status" value="1"/>
</dbReference>
<name>I0YZ34_COCSC</name>
<accession>I0YZ34</accession>
<dbReference type="InterPro" id="IPR036282">
    <property type="entry name" value="Glutathione-S-Trfase_C_sf"/>
</dbReference>
<dbReference type="AlphaFoldDB" id="I0YZ34"/>
<proteinExistence type="predicted"/>
<dbReference type="eggNOG" id="KOG1422">
    <property type="taxonomic scope" value="Eukaryota"/>
</dbReference>
<dbReference type="PROSITE" id="PS51354">
    <property type="entry name" value="GLUTAREDOXIN_2"/>
    <property type="match status" value="1"/>
</dbReference>
<dbReference type="SFLD" id="SFLDG00358">
    <property type="entry name" value="Main_(cytGST)"/>
    <property type="match status" value="1"/>
</dbReference>
<dbReference type="Gene3D" id="3.40.30.10">
    <property type="entry name" value="Glutaredoxin"/>
    <property type="match status" value="1"/>
</dbReference>
<sequence length="528" mass="58189">MSCHLRWVLPSTVCPPLLLSRRSNLTQPLHERSSLRHSDRHSTLITRASIPSVPSMLGSLQSLLNQPGAKAGKQTTTFSDNAPSWEALQQLVEEKGRQLNWQQPDLENGPTNPLALKRTFGQPGTPRVKLYRDHAAWCPYCQKVWLQLEEKQIPYTLEKINMRCYGDKPPEYTAKVPSGLLPAMELDGQLIVESAEIMRILEEAFPDNKPLLPPKGSKERQRADSLMRLERRLFSDWLSWLTTSWQAPSSHTIPLPHCMLALRTTREFIATMDAVDRELGAAGGPFFLGADLSMVDVVFSPFLERIAASILYYKGLTVRGDGRWKNLERWFESMEARPAYIGTRSDFYTHVHDLPPQLGGCASVPDADEAAAAIDGVDGKSWQLPLPPLNATSFPEPYSPGEDPPLDRLRAAARLVGNHGAIAKFAARGCGKPGRRPVSAPLSDPTATAGENFLEAVDAGLRHVAHALLEGAHASSLRVGDGENLPGDAVVASAEYIRDRVGVPRDLPYPAARQLRAHLNWLIGSLTA</sequence>
<gene>
    <name evidence="2" type="ORF">COCSUDRAFT_23592</name>
</gene>